<dbReference type="AlphaFoldDB" id="A0A485AR52"/>
<gene>
    <name evidence="1" type="ORF">NCTC12998_02136</name>
</gene>
<sequence length="72" mass="8217">MHHDLPGVPWYGLRKLYLLERERYQQRNHGFVVRGYGEWLRAFFFSAVAVNAHPGIGKASRAGEQAGESDES</sequence>
<dbReference type="EMBL" id="CAADJE010000021">
    <property type="protein sequence ID" value="VFS63130.1"/>
    <property type="molecule type" value="Genomic_DNA"/>
</dbReference>
<protein>
    <submittedName>
        <fullName evidence="1">Uncharacterized protein</fullName>
    </submittedName>
</protein>
<accession>A0A485AR52</accession>
<evidence type="ECO:0000313" key="1">
    <source>
        <dbReference type="EMBL" id="VFS63130.1"/>
    </source>
</evidence>
<name>A0A485AR52_RAOPL</name>
<dbReference type="Proteomes" id="UP000345637">
    <property type="component" value="Unassembled WGS sequence"/>
</dbReference>
<proteinExistence type="predicted"/>
<organism evidence="1 2">
    <name type="scientific">Raoultella planticola</name>
    <name type="common">Klebsiella planticola</name>
    <dbReference type="NCBI Taxonomy" id="575"/>
    <lineage>
        <taxon>Bacteria</taxon>
        <taxon>Pseudomonadati</taxon>
        <taxon>Pseudomonadota</taxon>
        <taxon>Gammaproteobacteria</taxon>
        <taxon>Enterobacterales</taxon>
        <taxon>Enterobacteriaceae</taxon>
        <taxon>Klebsiella/Raoultella group</taxon>
        <taxon>Raoultella</taxon>
    </lineage>
</organism>
<evidence type="ECO:0000313" key="2">
    <source>
        <dbReference type="Proteomes" id="UP000345637"/>
    </source>
</evidence>
<reference evidence="1 2" key="1">
    <citation type="submission" date="2019-03" db="EMBL/GenBank/DDBJ databases">
        <authorList>
            <consortium name="Pathogen Informatics"/>
        </authorList>
    </citation>
    <scope>NUCLEOTIDE SEQUENCE [LARGE SCALE GENOMIC DNA]</scope>
    <source>
        <strain evidence="1 2">NCTC12998</strain>
    </source>
</reference>